<comment type="caution">
    <text evidence="1">The sequence shown here is derived from an EMBL/GenBank/DDBJ whole genome shotgun (WGS) entry which is preliminary data.</text>
</comment>
<dbReference type="EMBL" id="JAVTTP010000001">
    <property type="protein sequence ID" value="MDT7827205.1"/>
    <property type="molecule type" value="Genomic_DNA"/>
</dbReference>
<protein>
    <submittedName>
        <fullName evidence="1">Uncharacterized protein</fullName>
    </submittedName>
</protein>
<sequence>MKTKLYHISHSSIKLFQRIKNLVSRFLDPNFDTFKKFEFKAVPTDQMNDLRKLRYVRDLELAKYGFINTALKEQLAHLKSRDLLFQKDQGIVPVGRISVHEDENKLIKLLLGYNKTEDRAYMSFYNVNNCPVWHNYATSLLKETVQRLYPSISDHLFMKHRYFERDVEHLDSGIQKKLRRLFNGALQNIHSHNRYLKNGIQPIMLPVGKLPKLSNRLPIQFKQGPEGLFVPVTIGKNFVVLTPYLKVANEKNRLYLSVQEFRSLLEQKSISVLAETRYGVSLGIHGNKIYLKATDGGANTDSLKHWMLLDDFLESKNVPKRLKYEVAKNLVEKKDFMVVLDEIPIRATKDILLLKKHYASGRTYFAVKQNGKKPKPADYRPITDLRDKYPQHYAAYREYVNKANSLQPLRAKEKRGINISF</sequence>
<organism evidence="1 2">
    <name type="scientific">Pricia mediterranea</name>
    <dbReference type="NCBI Taxonomy" id="3076079"/>
    <lineage>
        <taxon>Bacteria</taxon>
        <taxon>Pseudomonadati</taxon>
        <taxon>Bacteroidota</taxon>
        <taxon>Flavobacteriia</taxon>
        <taxon>Flavobacteriales</taxon>
        <taxon>Flavobacteriaceae</taxon>
        <taxon>Pricia</taxon>
    </lineage>
</organism>
<keyword evidence="2" id="KW-1185">Reference proteome</keyword>
<evidence type="ECO:0000313" key="1">
    <source>
        <dbReference type="EMBL" id="MDT7827205.1"/>
    </source>
</evidence>
<name>A0ABU3L0S4_9FLAO</name>
<dbReference type="Proteomes" id="UP001250656">
    <property type="component" value="Unassembled WGS sequence"/>
</dbReference>
<accession>A0ABU3L0S4</accession>
<proteinExistence type="predicted"/>
<reference evidence="1 2" key="1">
    <citation type="submission" date="2023-09" db="EMBL/GenBank/DDBJ databases">
        <title>Novel taxa isolated from Blanes Bay.</title>
        <authorList>
            <person name="Rey-Velasco X."/>
            <person name="Lucena T."/>
        </authorList>
    </citation>
    <scope>NUCLEOTIDE SEQUENCE [LARGE SCALE GENOMIC DNA]</scope>
    <source>
        <strain evidence="1 2">S334</strain>
    </source>
</reference>
<gene>
    <name evidence="1" type="ORF">RQM65_00830</name>
</gene>
<evidence type="ECO:0000313" key="2">
    <source>
        <dbReference type="Proteomes" id="UP001250656"/>
    </source>
</evidence>
<dbReference type="RefSeq" id="WP_314012040.1">
    <property type="nucleotide sequence ID" value="NZ_JAVTTP010000001.1"/>
</dbReference>